<feature type="region of interest" description="Disordered" evidence="1">
    <location>
        <begin position="267"/>
        <end position="301"/>
    </location>
</feature>
<dbReference type="EMBL" id="JARPUR010000002">
    <property type="protein sequence ID" value="KAK4883376.1"/>
    <property type="molecule type" value="Genomic_DNA"/>
</dbReference>
<feature type="region of interest" description="Disordered" evidence="1">
    <location>
        <begin position="22"/>
        <end position="73"/>
    </location>
</feature>
<keyword evidence="3" id="KW-1185">Reference proteome</keyword>
<dbReference type="AlphaFoldDB" id="A0AAN7PIX2"/>
<comment type="caution">
    <text evidence="2">The sequence shown here is derived from an EMBL/GenBank/DDBJ whole genome shotgun (WGS) entry which is preliminary data.</text>
</comment>
<feature type="compositionally biased region" description="Acidic residues" evidence="1">
    <location>
        <begin position="22"/>
        <end position="48"/>
    </location>
</feature>
<reference evidence="3" key="1">
    <citation type="submission" date="2023-01" db="EMBL/GenBank/DDBJ databases">
        <title>Key to firefly adult light organ development and bioluminescence: homeobox transcription factors regulate luciferase expression and transportation to peroxisome.</title>
        <authorList>
            <person name="Fu X."/>
        </authorList>
    </citation>
    <scope>NUCLEOTIDE SEQUENCE [LARGE SCALE GENOMIC DNA]</scope>
</reference>
<proteinExistence type="predicted"/>
<protein>
    <submittedName>
        <fullName evidence="2">Uncharacterized protein</fullName>
    </submittedName>
</protein>
<evidence type="ECO:0000256" key="1">
    <source>
        <dbReference type="SAM" id="MobiDB-lite"/>
    </source>
</evidence>
<evidence type="ECO:0000313" key="3">
    <source>
        <dbReference type="Proteomes" id="UP001353858"/>
    </source>
</evidence>
<feature type="compositionally biased region" description="Acidic residues" evidence="1">
    <location>
        <begin position="56"/>
        <end position="67"/>
    </location>
</feature>
<evidence type="ECO:0000313" key="2">
    <source>
        <dbReference type="EMBL" id="KAK4883376.1"/>
    </source>
</evidence>
<accession>A0AAN7PIX2</accession>
<sequence length="301" mass="33977">MSYYEKEQARLLRLLAEYEAEEEDGGELLSSEESDADENVSEQDVQCDMDIKEEVEQSSDVEPEEEPDGHRNPSLFVSFTNPDVSVHKAENTYVARAIGLSRDTVIEYFALTETVLAENRLLVKPGHILNSDKTRLQLNTRAQVLSEIASKSIPAIIPAEKGESVSDIACYNAEEVYLYFYCIFKENNKTNECADGMLPGSQLCMSKKLADNALRKLQQYCLEILSGEDSSDNEFVSSNVYLSDEYKPFDSSDSEYDSRALEQNRKPYAESLVQPVPSTRKGQENTNFGDSVDETTLKWKF</sequence>
<gene>
    <name evidence="2" type="ORF">RN001_006695</name>
</gene>
<name>A0AAN7PIX2_9COLE</name>
<dbReference type="Proteomes" id="UP001353858">
    <property type="component" value="Unassembled WGS sequence"/>
</dbReference>
<organism evidence="2 3">
    <name type="scientific">Aquatica leii</name>
    <dbReference type="NCBI Taxonomy" id="1421715"/>
    <lineage>
        <taxon>Eukaryota</taxon>
        <taxon>Metazoa</taxon>
        <taxon>Ecdysozoa</taxon>
        <taxon>Arthropoda</taxon>
        <taxon>Hexapoda</taxon>
        <taxon>Insecta</taxon>
        <taxon>Pterygota</taxon>
        <taxon>Neoptera</taxon>
        <taxon>Endopterygota</taxon>
        <taxon>Coleoptera</taxon>
        <taxon>Polyphaga</taxon>
        <taxon>Elateriformia</taxon>
        <taxon>Elateroidea</taxon>
        <taxon>Lampyridae</taxon>
        <taxon>Luciolinae</taxon>
        <taxon>Aquatica</taxon>
    </lineage>
</organism>